<evidence type="ECO:0000313" key="2">
    <source>
        <dbReference type="EMBL" id="MBW0135532.1"/>
    </source>
</evidence>
<keyword evidence="1" id="KW-0812">Transmembrane</keyword>
<protein>
    <recommendedName>
        <fullName evidence="4">ABC transporter permease</fullName>
    </recommendedName>
</protein>
<keyword evidence="3" id="KW-1185">Reference proteome</keyword>
<reference evidence="2 3" key="1">
    <citation type="submission" date="2020-11" db="EMBL/GenBank/DDBJ databases">
        <title>Pseudonocardia abyssalis sp. nov. and Pseudonocardia oceani sp. nov., description and phylogenomic analysis of two novel actinomycetes isolated from the deep Southern Ocean.</title>
        <authorList>
            <person name="Parra J."/>
        </authorList>
    </citation>
    <scope>NUCLEOTIDE SEQUENCE [LARGE SCALE GENOMIC DNA]</scope>
    <source>
        <strain evidence="2 3">KRD-168</strain>
    </source>
</reference>
<dbReference type="RefSeq" id="WP_218604334.1">
    <property type="nucleotide sequence ID" value="NZ_JADQDJ010000211.1"/>
</dbReference>
<dbReference type="EMBL" id="JADQDK010000001">
    <property type="protein sequence ID" value="MBW0135532.1"/>
    <property type="molecule type" value="Genomic_DNA"/>
</dbReference>
<name>A0ABS6UTE9_9PSEU</name>
<evidence type="ECO:0000313" key="3">
    <source>
        <dbReference type="Proteomes" id="UP000694287"/>
    </source>
</evidence>
<evidence type="ECO:0000256" key="1">
    <source>
        <dbReference type="SAM" id="Phobius"/>
    </source>
</evidence>
<evidence type="ECO:0008006" key="4">
    <source>
        <dbReference type="Google" id="ProtNLM"/>
    </source>
</evidence>
<organism evidence="2 3">
    <name type="scientific">Pseudonocardia abyssalis</name>
    <dbReference type="NCBI Taxonomy" id="2792008"/>
    <lineage>
        <taxon>Bacteria</taxon>
        <taxon>Bacillati</taxon>
        <taxon>Actinomycetota</taxon>
        <taxon>Actinomycetes</taxon>
        <taxon>Pseudonocardiales</taxon>
        <taxon>Pseudonocardiaceae</taxon>
        <taxon>Pseudonocardia</taxon>
    </lineage>
</organism>
<dbReference type="Proteomes" id="UP000694287">
    <property type="component" value="Unassembled WGS sequence"/>
</dbReference>
<comment type="caution">
    <text evidence="2">The sequence shown here is derived from an EMBL/GenBank/DDBJ whole genome shotgun (WGS) entry which is preliminary data.</text>
</comment>
<keyword evidence="1" id="KW-0472">Membrane</keyword>
<keyword evidence="1" id="KW-1133">Transmembrane helix</keyword>
<proteinExistence type="predicted"/>
<sequence length="236" mass="23082">MTTVRSETIKFTSVRSLPVLAGAAVLAAVATALLFLVSLPVTQGATAAELTPAEVLGVALLGLDAAALVLVVAAASFAGSEYATGLVQATHLLTPRRGRVLVAKAVVVTVVATGVAAVAAVLCVLVGTAFGGGFDLRPVAGSALTPVFQALVALAAATALRSTGGGVVAALVLIASPTVAGWIPGVDLLVPLLPTAALHGISGAEGGGALPGALSLLAWLGVLGSLALHRLRTRDV</sequence>
<accession>A0ABS6UTE9</accession>
<feature type="transmembrane region" description="Helical" evidence="1">
    <location>
        <begin position="209"/>
        <end position="228"/>
    </location>
</feature>
<feature type="transmembrane region" description="Helical" evidence="1">
    <location>
        <begin position="101"/>
        <end position="127"/>
    </location>
</feature>
<feature type="transmembrane region" description="Helical" evidence="1">
    <location>
        <begin position="167"/>
        <end position="189"/>
    </location>
</feature>
<feature type="transmembrane region" description="Helical" evidence="1">
    <location>
        <begin position="139"/>
        <end position="160"/>
    </location>
</feature>
<gene>
    <name evidence="2" type="ORF">I4I81_14875</name>
</gene>
<feature type="transmembrane region" description="Helical" evidence="1">
    <location>
        <begin position="57"/>
        <end position="80"/>
    </location>
</feature>